<dbReference type="InterPro" id="IPR000791">
    <property type="entry name" value="Gpr1/Fun34/SatP-like"/>
</dbReference>
<dbReference type="InterPro" id="IPR047623">
    <property type="entry name" value="SatP"/>
</dbReference>
<dbReference type="OrthoDB" id="9787939at2"/>
<gene>
    <name evidence="7" type="ORF">SAMN04488098_10544</name>
</gene>
<dbReference type="PROSITE" id="PS01114">
    <property type="entry name" value="GPR1_FUN34_YAAH"/>
    <property type="match status" value="1"/>
</dbReference>
<dbReference type="InterPro" id="IPR047622">
    <property type="entry name" value="GPR1_FUN34_YAAH"/>
</dbReference>
<reference evidence="8" key="1">
    <citation type="submission" date="2016-10" db="EMBL/GenBank/DDBJ databases">
        <authorList>
            <person name="Varghese N."/>
            <person name="Submissions S."/>
        </authorList>
    </citation>
    <scope>NUCLEOTIDE SEQUENCE [LARGE SCALE GENOMIC DNA]</scope>
    <source>
        <strain evidence="8">DSM 19181</strain>
    </source>
</reference>
<proteinExistence type="inferred from homology"/>
<dbReference type="EMBL" id="FNFK01000054">
    <property type="protein sequence ID" value="SDK71147.1"/>
    <property type="molecule type" value="Genomic_DNA"/>
</dbReference>
<evidence type="ECO:0000256" key="3">
    <source>
        <dbReference type="ARBA" id="ARBA00022692"/>
    </source>
</evidence>
<evidence type="ECO:0000256" key="6">
    <source>
        <dbReference type="SAM" id="Phobius"/>
    </source>
</evidence>
<dbReference type="RefSeq" id="WP_091268425.1">
    <property type="nucleotide sequence ID" value="NZ_FNFK01000054.1"/>
</dbReference>
<dbReference type="Pfam" id="PF01184">
    <property type="entry name" value="Gpr1_Fun34_YaaH"/>
    <property type="match status" value="1"/>
</dbReference>
<keyword evidence="8" id="KW-1185">Reference proteome</keyword>
<dbReference type="GO" id="GO:0005886">
    <property type="term" value="C:plasma membrane"/>
    <property type="evidence" value="ECO:0007669"/>
    <property type="project" value="TreeGrafter"/>
</dbReference>
<feature type="transmembrane region" description="Helical" evidence="6">
    <location>
        <begin position="43"/>
        <end position="63"/>
    </location>
</feature>
<organism evidence="7 8">
    <name type="scientific">Alkalibacterium thalassium</name>
    <dbReference type="NCBI Taxonomy" id="426701"/>
    <lineage>
        <taxon>Bacteria</taxon>
        <taxon>Bacillati</taxon>
        <taxon>Bacillota</taxon>
        <taxon>Bacilli</taxon>
        <taxon>Lactobacillales</taxon>
        <taxon>Carnobacteriaceae</taxon>
        <taxon>Alkalibacterium</taxon>
    </lineage>
</organism>
<keyword evidence="5 6" id="KW-0472">Membrane</keyword>
<evidence type="ECO:0000256" key="4">
    <source>
        <dbReference type="ARBA" id="ARBA00022989"/>
    </source>
</evidence>
<name>A0A1G9E516_9LACT</name>
<dbReference type="NCBIfam" id="NF038013">
    <property type="entry name" value="AceTr_1"/>
    <property type="match status" value="1"/>
</dbReference>
<accession>A0A1G9E516</accession>
<keyword evidence="3 6" id="KW-0812">Transmembrane</keyword>
<comment type="subcellular location">
    <subcellularLocation>
        <location evidence="1">Membrane</location>
        <topology evidence="1">Multi-pass membrane protein</topology>
    </subcellularLocation>
</comment>
<evidence type="ECO:0000256" key="2">
    <source>
        <dbReference type="ARBA" id="ARBA00005587"/>
    </source>
</evidence>
<dbReference type="PANTHER" id="PTHR30178:SF3">
    <property type="entry name" value="SUCCINATE-ACETATE_PROTON SYMPORTER SATP"/>
    <property type="match status" value="1"/>
</dbReference>
<protein>
    <submittedName>
        <fullName evidence="7">Uncharacterized protein</fullName>
    </submittedName>
</protein>
<dbReference type="STRING" id="426701.SAMN04488098_10544"/>
<evidence type="ECO:0000313" key="8">
    <source>
        <dbReference type="Proteomes" id="UP000199433"/>
    </source>
</evidence>
<feature type="transmembrane region" description="Helical" evidence="6">
    <location>
        <begin position="103"/>
        <end position="123"/>
    </location>
</feature>
<keyword evidence="4 6" id="KW-1133">Transmembrane helix</keyword>
<feature type="transmembrane region" description="Helical" evidence="6">
    <location>
        <begin position="130"/>
        <end position="148"/>
    </location>
</feature>
<evidence type="ECO:0000256" key="1">
    <source>
        <dbReference type="ARBA" id="ARBA00004141"/>
    </source>
</evidence>
<dbReference type="Proteomes" id="UP000199433">
    <property type="component" value="Unassembled WGS sequence"/>
</dbReference>
<dbReference type="GO" id="GO:0071422">
    <property type="term" value="P:succinate transmembrane transport"/>
    <property type="evidence" value="ECO:0007669"/>
    <property type="project" value="TreeGrafter"/>
</dbReference>
<evidence type="ECO:0000313" key="7">
    <source>
        <dbReference type="EMBL" id="SDK71147.1"/>
    </source>
</evidence>
<dbReference type="PANTHER" id="PTHR30178">
    <property type="entry name" value="INNER MEMBRANE PROTEIN YAAH"/>
    <property type="match status" value="1"/>
</dbReference>
<comment type="similarity">
    <text evidence="2">Belongs to the acetate uptake transporter (AceTr) (TC 2.A.96) family.</text>
</comment>
<feature type="transmembrane region" description="Helical" evidence="6">
    <location>
        <begin position="75"/>
        <end position="97"/>
    </location>
</feature>
<evidence type="ECO:0000256" key="5">
    <source>
        <dbReference type="ARBA" id="ARBA00023136"/>
    </source>
</evidence>
<feature type="transmembrane region" description="Helical" evidence="6">
    <location>
        <begin position="154"/>
        <end position="176"/>
    </location>
</feature>
<dbReference type="AlphaFoldDB" id="A0A1G9E516"/>
<feature type="transmembrane region" description="Helical" evidence="6">
    <location>
        <begin position="12"/>
        <end position="31"/>
    </location>
</feature>
<sequence length="215" mass="23218">MENEKVVTFKEITANPAPLGLMGFGMTTVLLNIHNAGFFGLDAMILAMGIFFGGMAQVIAGIMEFKKNNTFGTTAFTSYGFFWMALVGLNILPMLGLGDAPDSLSMAAFLFMWGLFTLFMFVGTLRINRALQVVFGSLTILFFLLAVGNFTGSALILTIAGYEGIFCGLSAIYAAMAQVLNEVYGKTVLPIGEVGQLEAVREEKSKKESFAYNEG</sequence>
<dbReference type="GO" id="GO:0015360">
    <property type="term" value="F:acetate:proton symporter activity"/>
    <property type="evidence" value="ECO:0007669"/>
    <property type="project" value="TreeGrafter"/>
</dbReference>